<name>A0A834XYY4_APHGI</name>
<evidence type="ECO:0000256" key="1">
    <source>
        <dbReference type="SAM" id="MobiDB-lite"/>
    </source>
</evidence>
<dbReference type="Proteomes" id="UP000639338">
    <property type="component" value="Unassembled WGS sequence"/>
</dbReference>
<accession>A0A834XYY4</accession>
<proteinExistence type="predicted"/>
<dbReference type="OrthoDB" id="7770870at2759"/>
<evidence type="ECO:0000313" key="3">
    <source>
        <dbReference type="Proteomes" id="UP000639338"/>
    </source>
</evidence>
<comment type="caution">
    <text evidence="2">The sequence shown here is derived from an EMBL/GenBank/DDBJ whole genome shotgun (WGS) entry which is preliminary data.</text>
</comment>
<dbReference type="InterPro" id="IPR046341">
    <property type="entry name" value="SET_dom_sf"/>
</dbReference>
<evidence type="ECO:0000313" key="2">
    <source>
        <dbReference type="EMBL" id="KAF7994237.1"/>
    </source>
</evidence>
<organism evidence="2 3">
    <name type="scientific">Aphidius gifuensis</name>
    <name type="common">Parasitoid wasp</name>
    <dbReference type="NCBI Taxonomy" id="684658"/>
    <lineage>
        <taxon>Eukaryota</taxon>
        <taxon>Metazoa</taxon>
        <taxon>Ecdysozoa</taxon>
        <taxon>Arthropoda</taxon>
        <taxon>Hexapoda</taxon>
        <taxon>Insecta</taxon>
        <taxon>Pterygota</taxon>
        <taxon>Neoptera</taxon>
        <taxon>Endopterygota</taxon>
        <taxon>Hymenoptera</taxon>
        <taxon>Apocrita</taxon>
        <taxon>Ichneumonoidea</taxon>
        <taxon>Braconidae</taxon>
        <taxon>Aphidiinae</taxon>
        <taxon>Aphidius</taxon>
    </lineage>
</organism>
<sequence length="419" mass="49134">MAKKPTQNKRRNSSFDKFSDTDSTNSVEQLEQNINNHQLIDDDNDDNEEFYDPNQIAEDEECEADVCQPTQLKSIPWVKCDDQLTYQSYFHSYSINNNTIILTMESISTELKKKIFKDIYSRRHEFFKLNLDNNVVEKNSNKIITNDELLKLLNEKFNNESNTYGSVETIEIEQDFKASKHDMYYNPPPREARKIAEKEFARKTAFRDKFEVAWNFISPYIKENRDKLNKTVGQSMLWREVEPGTTAVLSHVISPVWKILKSSCDPNVDWTYVGSNVGYYVIKPIKQGEPVLLATLGSYHLIPKINRFIPLGITDRILCKCKACVENWPTINNLPSYQNIILPKKSKQELNRIMPKWEDWHERVHHGDAKELLTMKDTLNSMNDKLHQYITVPCSQITVLFMFLKTLYKRLHTVHDIYE</sequence>
<keyword evidence="3" id="KW-1185">Reference proteome</keyword>
<dbReference type="SUPFAM" id="SSF82199">
    <property type="entry name" value="SET domain"/>
    <property type="match status" value="1"/>
</dbReference>
<dbReference type="EMBL" id="JACMRX010000002">
    <property type="protein sequence ID" value="KAF7994237.1"/>
    <property type="molecule type" value="Genomic_DNA"/>
</dbReference>
<dbReference type="AlphaFoldDB" id="A0A834XYY4"/>
<feature type="compositionally biased region" description="Basic residues" evidence="1">
    <location>
        <begin position="1"/>
        <end position="12"/>
    </location>
</feature>
<protein>
    <submittedName>
        <fullName evidence="2">Uncharacterized protein</fullName>
    </submittedName>
</protein>
<gene>
    <name evidence="2" type="ORF">HCN44_003327</name>
</gene>
<feature type="region of interest" description="Disordered" evidence="1">
    <location>
        <begin position="1"/>
        <end position="51"/>
    </location>
</feature>
<feature type="compositionally biased region" description="Acidic residues" evidence="1">
    <location>
        <begin position="41"/>
        <end position="51"/>
    </location>
</feature>
<feature type="compositionally biased region" description="Low complexity" evidence="1">
    <location>
        <begin position="21"/>
        <end position="38"/>
    </location>
</feature>
<reference evidence="2 3" key="1">
    <citation type="submission" date="2020-08" db="EMBL/GenBank/DDBJ databases">
        <title>Aphidius gifuensis genome sequencing and assembly.</title>
        <authorList>
            <person name="Du Z."/>
        </authorList>
    </citation>
    <scope>NUCLEOTIDE SEQUENCE [LARGE SCALE GENOMIC DNA]</scope>
    <source>
        <strain evidence="2">YNYX2018</strain>
        <tissue evidence="2">Adults</tissue>
    </source>
</reference>
<dbReference type="Gene3D" id="2.170.270.10">
    <property type="entry name" value="SET domain"/>
    <property type="match status" value="1"/>
</dbReference>